<evidence type="ECO:0000256" key="2">
    <source>
        <dbReference type="ARBA" id="ARBA00022801"/>
    </source>
</evidence>
<dbReference type="InterPro" id="IPR015424">
    <property type="entry name" value="PyrdxlP-dep_Trfase"/>
</dbReference>
<keyword evidence="5" id="KW-1185">Reference proteome</keyword>
<evidence type="ECO:0000256" key="3">
    <source>
        <dbReference type="ARBA" id="ARBA00022898"/>
    </source>
</evidence>
<organism evidence="4 5">
    <name type="scientific">Shewanella surugensis</name>
    <dbReference type="NCBI Taxonomy" id="212020"/>
    <lineage>
        <taxon>Bacteria</taxon>
        <taxon>Pseudomonadati</taxon>
        <taxon>Pseudomonadota</taxon>
        <taxon>Gammaproteobacteria</taxon>
        <taxon>Alteromonadales</taxon>
        <taxon>Shewanellaceae</taxon>
        <taxon>Shewanella</taxon>
    </lineage>
</organism>
<sequence>MLNNKARLPSSNLLQPHYSDFNVESRILLSGHSHQAWPNVAKQGLLASFDDAALHIDDKWQTAFKKADRVKDFYLNLLGEPNGEITLAASTHELILRFLSDLAQLKVKKPHRPIKIITTDGEFHSMRRQLDRLQDIHFIIEKVSVIPSKTLATRIIERLDKTTDAVMLSAVFFSNSEVFNNIGQVAQAADSLSIPCLVDAYHALNVIPFNLNDWQLNSAFVIGGGYKYCQAGEGNCFMRIPKNYHGSPLITGWFAEFESLDKQSSSVGYSMGQAAFSGSTYDPASHYRAAAVFDFFADQALTDLTLQQINQVQVNTLYTGIQSINPNVLALPQHGIENNAGFLSLTTPQAQTWVAELAKHDILCDSRSNQLRLGPAPYVSNAQLDKTLEMIEYIDNKMRSHSVSKAG</sequence>
<dbReference type="InterPro" id="IPR015422">
    <property type="entry name" value="PyrdxlP-dep_Trfase_small"/>
</dbReference>
<accession>A0ABT0LCC9</accession>
<protein>
    <submittedName>
        <fullName evidence="4">Kynureninase</fullName>
    </submittedName>
</protein>
<name>A0ABT0LCC9_9GAMM</name>
<evidence type="ECO:0000256" key="1">
    <source>
        <dbReference type="ARBA" id="ARBA00022642"/>
    </source>
</evidence>
<gene>
    <name evidence="4" type="ORF">L2764_12920</name>
</gene>
<dbReference type="InterPro" id="IPR010111">
    <property type="entry name" value="Kynureninase"/>
</dbReference>
<dbReference type="Gene3D" id="3.90.1150.10">
    <property type="entry name" value="Aspartate Aminotransferase, domain 1"/>
    <property type="match status" value="1"/>
</dbReference>
<proteinExistence type="predicted"/>
<dbReference type="InterPro" id="IPR015421">
    <property type="entry name" value="PyrdxlP-dep_Trfase_major"/>
</dbReference>
<dbReference type="Gene3D" id="3.40.640.10">
    <property type="entry name" value="Type I PLP-dependent aspartate aminotransferase-like (Major domain)"/>
    <property type="match status" value="1"/>
</dbReference>
<keyword evidence="2" id="KW-0378">Hydrolase</keyword>
<keyword evidence="3" id="KW-0663">Pyridoxal phosphate</keyword>
<evidence type="ECO:0000313" key="4">
    <source>
        <dbReference type="EMBL" id="MCL1125356.1"/>
    </source>
</evidence>
<comment type="caution">
    <text evidence="4">The sequence shown here is derived from an EMBL/GenBank/DDBJ whole genome shotgun (WGS) entry which is preliminary data.</text>
</comment>
<dbReference type="Proteomes" id="UP001203423">
    <property type="component" value="Unassembled WGS sequence"/>
</dbReference>
<evidence type="ECO:0000313" key="5">
    <source>
        <dbReference type="Proteomes" id="UP001203423"/>
    </source>
</evidence>
<dbReference type="SUPFAM" id="SSF53383">
    <property type="entry name" value="PLP-dependent transferases"/>
    <property type="match status" value="1"/>
</dbReference>
<dbReference type="PANTHER" id="PTHR14084:SF0">
    <property type="entry name" value="KYNURENINASE"/>
    <property type="match status" value="1"/>
</dbReference>
<keyword evidence="1" id="KW-0662">Pyridine nucleotide biosynthesis</keyword>
<reference evidence="4 5" key="1">
    <citation type="submission" date="2022-01" db="EMBL/GenBank/DDBJ databases">
        <title>Whole genome-based taxonomy of the Shewanellaceae.</title>
        <authorList>
            <person name="Martin-Rodriguez A.J."/>
        </authorList>
    </citation>
    <scope>NUCLEOTIDE SEQUENCE [LARGE SCALE GENOMIC DNA]</scope>
    <source>
        <strain evidence="4 5">DSM 17177</strain>
    </source>
</reference>
<dbReference type="RefSeq" id="WP_248940671.1">
    <property type="nucleotide sequence ID" value="NZ_JAKIKS010000046.1"/>
</dbReference>
<dbReference type="EMBL" id="JAKIKS010000046">
    <property type="protein sequence ID" value="MCL1125356.1"/>
    <property type="molecule type" value="Genomic_DNA"/>
</dbReference>
<dbReference type="PANTHER" id="PTHR14084">
    <property type="entry name" value="KYNURENINASE"/>
    <property type="match status" value="1"/>
</dbReference>